<evidence type="ECO:0000313" key="1">
    <source>
        <dbReference type="EMBL" id="KAJ8675750.1"/>
    </source>
</evidence>
<evidence type="ECO:0000313" key="2">
    <source>
        <dbReference type="Proteomes" id="UP001239111"/>
    </source>
</evidence>
<organism evidence="1 2">
    <name type="scientific">Eretmocerus hayati</name>
    <dbReference type="NCBI Taxonomy" id="131215"/>
    <lineage>
        <taxon>Eukaryota</taxon>
        <taxon>Metazoa</taxon>
        <taxon>Ecdysozoa</taxon>
        <taxon>Arthropoda</taxon>
        <taxon>Hexapoda</taxon>
        <taxon>Insecta</taxon>
        <taxon>Pterygota</taxon>
        <taxon>Neoptera</taxon>
        <taxon>Endopterygota</taxon>
        <taxon>Hymenoptera</taxon>
        <taxon>Apocrita</taxon>
        <taxon>Proctotrupomorpha</taxon>
        <taxon>Chalcidoidea</taxon>
        <taxon>Aphelinidae</taxon>
        <taxon>Aphelininae</taxon>
        <taxon>Eretmocerus</taxon>
    </lineage>
</organism>
<comment type="caution">
    <text evidence="1">The sequence shown here is derived from an EMBL/GenBank/DDBJ whole genome shotgun (WGS) entry which is preliminary data.</text>
</comment>
<protein>
    <submittedName>
        <fullName evidence="1">Uncharacterized protein</fullName>
    </submittedName>
</protein>
<proteinExistence type="predicted"/>
<accession>A0ACC2P1U6</accession>
<name>A0ACC2P1U6_9HYME</name>
<dbReference type="EMBL" id="CM056742">
    <property type="protein sequence ID" value="KAJ8675750.1"/>
    <property type="molecule type" value="Genomic_DNA"/>
</dbReference>
<dbReference type="Proteomes" id="UP001239111">
    <property type="component" value="Chromosome 2"/>
</dbReference>
<keyword evidence="2" id="KW-1185">Reference proteome</keyword>
<sequence length="351" mass="40756">MGSTGRNLSIVFSSLQSLHVDESIYLVHWLEIDSENQTVKHANNESVNVRVFRKFIIINIDGCEQYEFQTVGAPFFTEGKILFSNAGEKNSSYHDIFVQKNRIDVFYIYNHEFGIVQESFNVTGYRIYGPVSRQNFVIDAESEVVPDSRPVPGKKGLPWIIESRERFKVGVICGTSIPCNSSRFLRDPRHTTTVSTNKMTSCTKEGPKGDLDVWSCEKVIPYSSTSKFILEFNNSLHNIVTYNGVWNDELLIMRSEGHEKFCLNMFDSSHQSYEPVLFATLDYPRQPKGHFFMNDNYNICFHMAWLQKRDLKSLIKCYPREFLIRKKQQFRVGQQDKLYPQWTLADEVEDL</sequence>
<reference evidence="1" key="1">
    <citation type="submission" date="2023-04" db="EMBL/GenBank/DDBJ databases">
        <title>A chromosome-level genome assembly of the parasitoid wasp Eretmocerus hayati.</title>
        <authorList>
            <person name="Zhong Y."/>
            <person name="Liu S."/>
            <person name="Liu Y."/>
        </authorList>
    </citation>
    <scope>NUCLEOTIDE SEQUENCE</scope>
    <source>
        <strain evidence="1">ZJU_SS_LIU_2023</strain>
    </source>
</reference>
<gene>
    <name evidence="1" type="ORF">QAD02_011536</name>
</gene>